<evidence type="ECO:0000256" key="8">
    <source>
        <dbReference type="ARBA" id="ARBA00038436"/>
    </source>
</evidence>
<reference evidence="11 12" key="1">
    <citation type="submission" date="2018-06" db="EMBL/GenBank/DDBJ databases">
        <title>Genomic Encyclopedia of Archaeal and Bacterial Type Strains, Phase II (KMG-II): from individual species to whole genera.</title>
        <authorList>
            <person name="Goeker M."/>
        </authorList>
    </citation>
    <scope>NUCLEOTIDE SEQUENCE [LARGE SCALE GENOMIC DNA]</scope>
    <source>
        <strain evidence="11 12">DSM 22009</strain>
    </source>
</reference>
<sequence length="164" mass="17398">MRRAILQASAALDRLARAICTMAALVLVATILGNVVARYGFGTGSIAFQDLAGYAFAVFLIFSIPVCMAQGGHVRVEVISERLSPRYLRSVDMLALIAFLIPAFGLLVWAWWPTLSYSWSILEASVETGGLPGLFLVKTALPVASVLMIVQGIAAVIGPGTTGE</sequence>
<evidence type="ECO:0000256" key="6">
    <source>
        <dbReference type="ARBA" id="ARBA00022989"/>
    </source>
</evidence>
<dbReference type="GO" id="GO:0022857">
    <property type="term" value="F:transmembrane transporter activity"/>
    <property type="evidence" value="ECO:0007669"/>
    <property type="project" value="UniProtKB-UniRule"/>
</dbReference>
<dbReference type="Proteomes" id="UP000248916">
    <property type="component" value="Unassembled WGS sequence"/>
</dbReference>
<dbReference type="RefSeq" id="WP_234822689.1">
    <property type="nucleotide sequence ID" value="NZ_QKZL01000024.1"/>
</dbReference>
<evidence type="ECO:0000313" key="11">
    <source>
        <dbReference type="EMBL" id="PZX12374.1"/>
    </source>
</evidence>
<keyword evidence="2 9" id="KW-0813">Transport</keyword>
<evidence type="ECO:0000259" key="10">
    <source>
        <dbReference type="Pfam" id="PF04290"/>
    </source>
</evidence>
<organism evidence="11 12">
    <name type="scientific">Palleronia aestuarii</name>
    <dbReference type="NCBI Taxonomy" id="568105"/>
    <lineage>
        <taxon>Bacteria</taxon>
        <taxon>Pseudomonadati</taxon>
        <taxon>Pseudomonadota</taxon>
        <taxon>Alphaproteobacteria</taxon>
        <taxon>Rhodobacterales</taxon>
        <taxon>Roseobacteraceae</taxon>
        <taxon>Palleronia</taxon>
    </lineage>
</organism>
<comment type="subcellular location">
    <subcellularLocation>
        <location evidence="1 9">Cell inner membrane</location>
        <topology evidence="1 9">Multi-pass membrane protein</topology>
    </subcellularLocation>
</comment>
<feature type="domain" description="Tripartite ATP-independent periplasmic transporters DctQ component" evidence="10">
    <location>
        <begin position="27"/>
        <end position="157"/>
    </location>
</feature>
<dbReference type="GO" id="GO:0005886">
    <property type="term" value="C:plasma membrane"/>
    <property type="evidence" value="ECO:0007669"/>
    <property type="project" value="UniProtKB-SubCell"/>
</dbReference>
<dbReference type="InterPro" id="IPR055348">
    <property type="entry name" value="DctQ"/>
</dbReference>
<keyword evidence="5 9" id="KW-0812">Transmembrane</keyword>
<proteinExistence type="inferred from homology"/>
<name>A0A2W7N690_9RHOB</name>
<keyword evidence="7 9" id="KW-0472">Membrane</keyword>
<evidence type="ECO:0000256" key="4">
    <source>
        <dbReference type="ARBA" id="ARBA00022519"/>
    </source>
</evidence>
<evidence type="ECO:0000256" key="3">
    <source>
        <dbReference type="ARBA" id="ARBA00022475"/>
    </source>
</evidence>
<keyword evidence="12" id="KW-1185">Reference proteome</keyword>
<feature type="transmembrane region" description="Helical" evidence="9">
    <location>
        <begin position="20"/>
        <end position="39"/>
    </location>
</feature>
<comment type="subunit">
    <text evidence="9">The complex comprises the extracytoplasmic solute receptor protein and the two transmembrane proteins.</text>
</comment>
<accession>A0A2W7N690</accession>
<gene>
    <name evidence="11" type="ORF">LX81_03632</name>
</gene>
<dbReference type="Pfam" id="PF04290">
    <property type="entry name" value="DctQ"/>
    <property type="match status" value="1"/>
</dbReference>
<evidence type="ECO:0000256" key="5">
    <source>
        <dbReference type="ARBA" id="ARBA00022692"/>
    </source>
</evidence>
<evidence type="ECO:0000256" key="7">
    <source>
        <dbReference type="ARBA" id="ARBA00023136"/>
    </source>
</evidence>
<evidence type="ECO:0000313" key="12">
    <source>
        <dbReference type="Proteomes" id="UP000248916"/>
    </source>
</evidence>
<comment type="similarity">
    <text evidence="8 9">Belongs to the TRAP transporter small permease family.</text>
</comment>
<keyword evidence="6 9" id="KW-1133">Transmembrane helix</keyword>
<dbReference type="PANTHER" id="PTHR35011:SF4">
    <property type="entry name" value="SLL1102 PROTEIN"/>
    <property type="match status" value="1"/>
</dbReference>
<evidence type="ECO:0000256" key="9">
    <source>
        <dbReference type="RuleBase" id="RU369079"/>
    </source>
</evidence>
<feature type="transmembrane region" description="Helical" evidence="9">
    <location>
        <begin position="51"/>
        <end position="72"/>
    </location>
</feature>
<dbReference type="InterPro" id="IPR007387">
    <property type="entry name" value="TRAP_DctQ"/>
</dbReference>
<dbReference type="AlphaFoldDB" id="A0A2W7N690"/>
<dbReference type="PANTHER" id="PTHR35011">
    <property type="entry name" value="2,3-DIKETO-L-GULONATE TRAP TRANSPORTER SMALL PERMEASE PROTEIN YIAM"/>
    <property type="match status" value="1"/>
</dbReference>
<evidence type="ECO:0000256" key="2">
    <source>
        <dbReference type="ARBA" id="ARBA00022448"/>
    </source>
</evidence>
<feature type="transmembrane region" description="Helical" evidence="9">
    <location>
        <begin position="93"/>
        <end position="112"/>
    </location>
</feature>
<protein>
    <recommendedName>
        <fullName evidence="9">TRAP transporter small permease protein</fullName>
    </recommendedName>
</protein>
<dbReference type="EMBL" id="QKZL01000024">
    <property type="protein sequence ID" value="PZX12374.1"/>
    <property type="molecule type" value="Genomic_DNA"/>
</dbReference>
<feature type="transmembrane region" description="Helical" evidence="9">
    <location>
        <begin position="132"/>
        <end position="157"/>
    </location>
</feature>
<comment type="caution">
    <text evidence="11">The sequence shown here is derived from an EMBL/GenBank/DDBJ whole genome shotgun (WGS) entry which is preliminary data.</text>
</comment>
<comment type="function">
    <text evidence="9">Part of the tripartite ATP-independent periplasmic (TRAP) transport system.</text>
</comment>
<keyword evidence="3" id="KW-1003">Cell membrane</keyword>
<keyword evidence="4 9" id="KW-0997">Cell inner membrane</keyword>
<evidence type="ECO:0000256" key="1">
    <source>
        <dbReference type="ARBA" id="ARBA00004429"/>
    </source>
</evidence>